<feature type="domain" description="Peptidoglycan binding-like" evidence="1">
    <location>
        <begin position="131"/>
        <end position="179"/>
    </location>
</feature>
<dbReference type="RefSeq" id="WP_243553756.1">
    <property type="nucleotide sequence ID" value="NZ_CP094528.1"/>
</dbReference>
<accession>A0ABY4BXB6</accession>
<name>A0ABY4BXB6_9MICO</name>
<reference evidence="2 3" key="1">
    <citation type="submission" date="2022-03" db="EMBL/GenBank/DDBJ databases">
        <title>Mucilaginibacter sp. isolated from the gut of Protaetia brevitarsis seulensis larvae.</title>
        <authorList>
            <person name="Won M."/>
            <person name="Kim S.-J."/>
            <person name="Kwon S.-W."/>
        </authorList>
    </citation>
    <scope>NUCLEOTIDE SEQUENCE [LARGE SCALE GENOMIC DNA]</scope>
    <source>
        <strain evidence="2 3">CFWR-12</strain>
    </source>
</reference>
<dbReference type="EMBL" id="CP094528">
    <property type="protein sequence ID" value="UOE42827.1"/>
    <property type="molecule type" value="Genomic_DNA"/>
</dbReference>
<sequence>MTGNTEVSGARRRGWPLVAAGGVLVLAVGAGVGWAVSAVFAPPEDALVEAPFTFVELVDGEVGSSVSLNAVAEWPQAPAGTNQAVGTVTSVSVAAGDEVAPGQVLYSVNLRPVVVAAGATPSFRSMSRGVSGADVAQLQGLLAGLGLFDGDADGVFGWATEAAVRDWQDSLGIEDDGVVQAGDVVFVPSLPGRVAVDEEVVYRGASLAGGEEVVSGLAVEPTFTIPATAAQAAMMPAGTRVELTAQDAAWGAVVAGQEPDPASPDVVNVGLQADGDGAICADRCGLIPVTGQSLLSAKIITQPTVTGVVAPSAALRSDPDGSVSVIDETGVAHVVTVVASAKGMSVIEGAAAGLRVRVPATGEASG</sequence>
<protein>
    <submittedName>
        <fullName evidence="2">Peptidoglycan-binding protein</fullName>
    </submittedName>
</protein>
<dbReference type="Gene3D" id="1.10.101.10">
    <property type="entry name" value="PGBD-like superfamily/PGBD"/>
    <property type="match status" value="1"/>
</dbReference>
<keyword evidence="3" id="KW-1185">Reference proteome</keyword>
<evidence type="ECO:0000313" key="3">
    <source>
        <dbReference type="Proteomes" id="UP000832097"/>
    </source>
</evidence>
<dbReference type="Pfam" id="PF01471">
    <property type="entry name" value="PG_binding_1"/>
    <property type="match status" value="1"/>
</dbReference>
<gene>
    <name evidence="2" type="ORF">MTO99_11560</name>
</gene>
<proteinExistence type="predicted"/>
<dbReference type="SUPFAM" id="SSF47090">
    <property type="entry name" value="PGBD-like"/>
    <property type="match status" value="1"/>
</dbReference>
<dbReference type="Proteomes" id="UP000832097">
    <property type="component" value="Chromosome"/>
</dbReference>
<evidence type="ECO:0000259" key="1">
    <source>
        <dbReference type="Pfam" id="PF01471"/>
    </source>
</evidence>
<dbReference type="InterPro" id="IPR036365">
    <property type="entry name" value="PGBD-like_sf"/>
</dbReference>
<evidence type="ECO:0000313" key="2">
    <source>
        <dbReference type="EMBL" id="UOE42827.1"/>
    </source>
</evidence>
<organism evidence="2 3">
    <name type="scientific">Agromyces larvae</name>
    <dbReference type="NCBI Taxonomy" id="2929802"/>
    <lineage>
        <taxon>Bacteria</taxon>
        <taxon>Bacillati</taxon>
        <taxon>Actinomycetota</taxon>
        <taxon>Actinomycetes</taxon>
        <taxon>Micrococcales</taxon>
        <taxon>Microbacteriaceae</taxon>
        <taxon>Agromyces</taxon>
    </lineage>
</organism>
<dbReference type="InterPro" id="IPR036366">
    <property type="entry name" value="PGBDSf"/>
</dbReference>
<dbReference type="InterPro" id="IPR002477">
    <property type="entry name" value="Peptidoglycan-bd-like"/>
</dbReference>